<keyword evidence="3" id="KW-1185">Reference proteome</keyword>
<feature type="compositionally biased region" description="Basic and acidic residues" evidence="1">
    <location>
        <begin position="22"/>
        <end position="31"/>
    </location>
</feature>
<comment type="caution">
    <text evidence="2">The sequence shown here is derived from an EMBL/GenBank/DDBJ whole genome shotgun (WGS) entry which is preliminary data.</text>
</comment>
<organism evidence="2 3">
    <name type="scientific">Pleuronectes platessa</name>
    <name type="common">European plaice</name>
    <dbReference type="NCBI Taxonomy" id="8262"/>
    <lineage>
        <taxon>Eukaryota</taxon>
        <taxon>Metazoa</taxon>
        <taxon>Chordata</taxon>
        <taxon>Craniata</taxon>
        <taxon>Vertebrata</taxon>
        <taxon>Euteleostomi</taxon>
        <taxon>Actinopterygii</taxon>
        <taxon>Neopterygii</taxon>
        <taxon>Teleostei</taxon>
        <taxon>Neoteleostei</taxon>
        <taxon>Acanthomorphata</taxon>
        <taxon>Carangaria</taxon>
        <taxon>Pleuronectiformes</taxon>
        <taxon>Pleuronectoidei</taxon>
        <taxon>Pleuronectidae</taxon>
        <taxon>Pleuronectes</taxon>
    </lineage>
</organism>
<reference evidence="2" key="1">
    <citation type="submission" date="2020-03" db="EMBL/GenBank/DDBJ databases">
        <authorList>
            <person name="Weist P."/>
        </authorList>
    </citation>
    <scope>NUCLEOTIDE SEQUENCE</scope>
</reference>
<evidence type="ECO:0000313" key="3">
    <source>
        <dbReference type="Proteomes" id="UP001153269"/>
    </source>
</evidence>
<dbReference type="AlphaFoldDB" id="A0A9N7VPF5"/>
<evidence type="ECO:0000256" key="1">
    <source>
        <dbReference type="SAM" id="MobiDB-lite"/>
    </source>
</evidence>
<dbReference type="EMBL" id="CADEAL010004311">
    <property type="protein sequence ID" value="CAB1456772.1"/>
    <property type="molecule type" value="Genomic_DNA"/>
</dbReference>
<feature type="region of interest" description="Disordered" evidence="1">
    <location>
        <begin position="20"/>
        <end position="45"/>
    </location>
</feature>
<sequence length="135" mass="15810">MAYRYSSICIDARIGMTNEDETTLRESDRKTSSKFNPTRRQNRQTLFPSTETALCVDKVSQLRSSEARRTDSFEHTLQYILHLSCPRAAGWGWRDRYSHDQAWQNDLKKSGSIRRSKDKCCKLRRVSEEGIWVSE</sequence>
<gene>
    <name evidence="2" type="ORF">PLEPLA_LOCUS44566</name>
</gene>
<feature type="compositionally biased region" description="Polar residues" evidence="1">
    <location>
        <begin position="33"/>
        <end position="45"/>
    </location>
</feature>
<evidence type="ECO:0000313" key="2">
    <source>
        <dbReference type="EMBL" id="CAB1456772.1"/>
    </source>
</evidence>
<protein>
    <submittedName>
        <fullName evidence="2">Uncharacterized protein</fullName>
    </submittedName>
</protein>
<proteinExistence type="predicted"/>
<name>A0A9N7VPF5_PLEPL</name>
<dbReference type="Proteomes" id="UP001153269">
    <property type="component" value="Unassembled WGS sequence"/>
</dbReference>
<accession>A0A9N7VPF5</accession>